<gene>
    <name evidence="2" type="ORF">GCM10022277_25640</name>
</gene>
<dbReference type="NCBIfam" id="NF037995">
    <property type="entry name" value="TRAP_S1"/>
    <property type="match status" value="1"/>
</dbReference>
<sequence>MKNYMIAILFLGSMLFGYFVSEYQKKPVEIITFEWKVQSQAPEQTPDYQTLITFTEKVKVMSQGRLIITPYPEGVITKGAAIYRGVKDGTTEMALGWPNWWLKENTGWAAIQSGPYDFMNIDASMLYFFEGEGMELANKLSQPEGIIWRPAWWAGMEFGILSNTKIEGLKDLHGKKIRIGPGIPADTLIEASGAFATPVTPEEIIPLAGSGLLDGVEWTVPGATLKMGFAKAYPYLIAPAVWQPSVLADFLINKTAYDALPPDLQAILESAMKDYTLTTTLKSKNIDISAFRNFVQEGHDISTWSKEDLNAWKLASDKIYKRYRDESEAFNEIYESKMRYKAHYDDYYTTFGAYD</sequence>
<evidence type="ECO:0000313" key="2">
    <source>
        <dbReference type="EMBL" id="GAA3928027.1"/>
    </source>
</evidence>
<dbReference type="Gene3D" id="3.40.190.10">
    <property type="entry name" value="Periplasmic binding protein-like II"/>
    <property type="match status" value="1"/>
</dbReference>
<dbReference type="EMBL" id="BAABBN010000007">
    <property type="protein sequence ID" value="GAA3928027.1"/>
    <property type="molecule type" value="Genomic_DNA"/>
</dbReference>
<proteinExistence type="predicted"/>
<organism evidence="2 3">
    <name type="scientific">Litoribacillus peritrichatus</name>
    <dbReference type="NCBI Taxonomy" id="718191"/>
    <lineage>
        <taxon>Bacteria</taxon>
        <taxon>Pseudomonadati</taxon>
        <taxon>Pseudomonadota</taxon>
        <taxon>Gammaproteobacteria</taxon>
        <taxon>Oceanospirillales</taxon>
        <taxon>Oceanospirillaceae</taxon>
        <taxon>Litoribacillus</taxon>
    </lineage>
</organism>
<evidence type="ECO:0000256" key="1">
    <source>
        <dbReference type="ARBA" id="ARBA00022729"/>
    </source>
</evidence>
<dbReference type="InterPro" id="IPR018389">
    <property type="entry name" value="DctP_fam"/>
</dbReference>
<dbReference type="InterPro" id="IPR038404">
    <property type="entry name" value="TRAP_DctP_sf"/>
</dbReference>
<dbReference type="Proteomes" id="UP001501565">
    <property type="component" value="Unassembled WGS sequence"/>
</dbReference>
<dbReference type="RefSeq" id="WP_344798932.1">
    <property type="nucleotide sequence ID" value="NZ_BAABBN010000007.1"/>
</dbReference>
<reference evidence="3" key="1">
    <citation type="journal article" date="2019" name="Int. J. Syst. Evol. Microbiol.">
        <title>The Global Catalogue of Microorganisms (GCM) 10K type strain sequencing project: providing services to taxonomists for standard genome sequencing and annotation.</title>
        <authorList>
            <consortium name="The Broad Institute Genomics Platform"/>
            <consortium name="The Broad Institute Genome Sequencing Center for Infectious Disease"/>
            <person name="Wu L."/>
            <person name="Ma J."/>
        </authorList>
    </citation>
    <scope>NUCLEOTIDE SEQUENCE [LARGE SCALE GENOMIC DNA]</scope>
    <source>
        <strain evidence="3">JCM 17551</strain>
    </source>
</reference>
<name>A0ABP7MQA7_9GAMM</name>
<dbReference type="PANTHER" id="PTHR33376:SF5">
    <property type="entry name" value="EXTRACYTOPLASMIC SOLUTE RECEPTOR PROTEIN"/>
    <property type="match status" value="1"/>
</dbReference>
<evidence type="ECO:0000313" key="3">
    <source>
        <dbReference type="Proteomes" id="UP001501565"/>
    </source>
</evidence>
<keyword evidence="3" id="KW-1185">Reference proteome</keyword>
<dbReference type="PANTHER" id="PTHR33376">
    <property type="match status" value="1"/>
</dbReference>
<dbReference type="Pfam" id="PF03480">
    <property type="entry name" value="DctP"/>
    <property type="match status" value="1"/>
</dbReference>
<comment type="caution">
    <text evidence="2">The sequence shown here is derived from an EMBL/GenBank/DDBJ whole genome shotgun (WGS) entry which is preliminary data.</text>
</comment>
<accession>A0ABP7MQA7</accession>
<protein>
    <submittedName>
        <fullName evidence="2">TRAP transporter substrate-binding protein</fullName>
    </submittedName>
</protein>
<dbReference type="Gene3D" id="3.40.190.170">
    <property type="entry name" value="Bacterial extracellular solute-binding protein, family 7"/>
    <property type="match status" value="1"/>
</dbReference>
<keyword evidence="1" id="KW-0732">Signal</keyword>